<reference evidence="6" key="1">
    <citation type="submission" date="2020-07" db="EMBL/GenBank/DDBJ databases">
        <title>The High-quality genome of the commercially important snow crab, Chionoecetes opilio.</title>
        <authorList>
            <person name="Jeong J.-H."/>
            <person name="Ryu S."/>
        </authorList>
    </citation>
    <scope>NUCLEOTIDE SEQUENCE</scope>
    <source>
        <strain evidence="6">MADBK_172401_WGS</strain>
        <tissue evidence="6">Digestive gland</tissue>
    </source>
</reference>
<dbReference type="PANTHER" id="PTHR12792">
    <property type="entry name" value="EXTRA SPINDLE POLES 1-RELATED"/>
    <property type="match status" value="1"/>
</dbReference>
<dbReference type="InterPro" id="IPR030397">
    <property type="entry name" value="SEPARIN_core_dom"/>
</dbReference>
<accession>A0A8J4Y3W6</accession>
<organism evidence="6 7">
    <name type="scientific">Chionoecetes opilio</name>
    <name type="common">Atlantic snow crab</name>
    <name type="synonym">Cancer opilio</name>
    <dbReference type="NCBI Taxonomy" id="41210"/>
    <lineage>
        <taxon>Eukaryota</taxon>
        <taxon>Metazoa</taxon>
        <taxon>Ecdysozoa</taxon>
        <taxon>Arthropoda</taxon>
        <taxon>Crustacea</taxon>
        <taxon>Multicrustacea</taxon>
        <taxon>Malacostraca</taxon>
        <taxon>Eumalacostraca</taxon>
        <taxon>Eucarida</taxon>
        <taxon>Decapoda</taxon>
        <taxon>Pleocyemata</taxon>
        <taxon>Brachyura</taxon>
        <taxon>Eubrachyura</taxon>
        <taxon>Majoidea</taxon>
        <taxon>Majidae</taxon>
        <taxon>Chionoecetes</taxon>
    </lineage>
</organism>
<comment type="caution">
    <text evidence="6">The sequence shown here is derived from an EMBL/GenBank/DDBJ whole genome shotgun (WGS) entry which is preliminary data.</text>
</comment>
<evidence type="ECO:0000259" key="5">
    <source>
        <dbReference type="PROSITE" id="PS51700"/>
    </source>
</evidence>
<proteinExistence type="predicted"/>
<evidence type="ECO:0000313" key="7">
    <source>
        <dbReference type="Proteomes" id="UP000770661"/>
    </source>
</evidence>
<dbReference type="Proteomes" id="UP000770661">
    <property type="component" value="Unassembled WGS sequence"/>
</dbReference>
<evidence type="ECO:0000256" key="3">
    <source>
        <dbReference type="ARBA" id="ARBA00022801"/>
    </source>
</evidence>
<dbReference type="GO" id="GO:0004197">
    <property type="term" value="F:cysteine-type endopeptidase activity"/>
    <property type="evidence" value="ECO:0007669"/>
    <property type="project" value="InterPro"/>
</dbReference>
<dbReference type="GO" id="GO:0005634">
    <property type="term" value="C:nucleus"/>
    <property type="evidence" value="ECO:0007669"/>
    <property type="project" value="InterPro"/>
</dbReference>
<dbReference type="OrthoDB" id="10255632at2759"/>
<dbReference type="PANTHER" id="PTHR12792:SF0">
    <property type="entry name" value="SEPARIN"/>
    <property type="match status" value="1"/>
</dbReference>
<dbReference type="GO" id="GO:0006508">
    <property type="term" value="P:proteolysis"/>
    <property type="evidence" value="ECO:0007669"/>
    <property type="project" value="InterPro"/>
</dbReference>
<name>A0A8J4Y3W6_CHIOP</name>
<dbReference type="GO" id="GO:0072686">
    <property type="term" value="C:mitotic spindle"/>
    <property type="evidence" value="ECO:0007669"/>
    <property type="project" value="TreeGrafter"/>
</dbReference>
<dbReference type="PROSITE" id="PS51700">
    <property type="entry name" value="SEPARIN"/>
    <property type="match status" value="1"/>
</dbReference>
<keyword evidence="7" id="KW-1185">Reference proteome</keyword>
<dbReference type="EMBL" id="JACEEZ010018548">
    <property type="protein sequence ID" value="KAG0716796.1"/>
    <property type="molecule type" value="Genomic_DNA"/>
</dbReference>
<dbReference type="GO" id="GO:0051307">
    <property type="term" value="P:meiotic chromosome separation"/>
    <property type="evidence" value="ECO:0007669"/>
    <property type="project" value="TreeGrafter"/>
</dbReference>
<comment type="catalytic activity">
    <reaction evidence="1">
        <text>All bonds known to be hydrolyzed by this endopeptidase have arginine in P1 and an acidic residue in P4. P6 is often occupied by an acidic residue or by a hydroxy-amino-acid residue, the phosphorylation of which enhances cleavage.</text>
        <dbReference type="EC" id="3.4.22.49"/>
    </reaction>
</comment>
<evidence type="ECO:0000256" key="2">
    <source>
        <dbReference type="ARBA" id="ARBA00012489"/>
    </source>
</evidence>
<dbReference type="EC" id="3.4.22.49" evidence="2"/>
<gene>
    <name evidence="6" type="ORF">GWK47_008833</name>
</gene>
<sequence length="230" mass="25123">MMGVLRNQPVTRMPSLRMLVLLYEHHSHLADSVLVQGVNVRKGFYLLDPEGNLPRTQERLRGSLAGTGWPGITARVPSHQEFSSALVNNDVFLYAGHGSGSQYLPGDLVEKVVCRALVLLFGCSSVHLKPRGRVPDPWGVVMHYFIANCPCVVGMLWEVTDRATDQLTTEMIQALQASPKDSTSTSNLPSDVALLVARARVLPNDYIMASALCMYGLPLHLVNSDEAAGD</sequence>
<evidence type="ECO:0000256" key="1">
    <source>
        <dbReference type="ARBA" id="ARBA00000451"/>
    </source>
</evidence>
<feature type="domain" description="Peptidase C50" evidence="5">
    <location>
        <begin position="40"/>
        <end position="134"/>
    </location>
</feature>
<dbReference type="InterPro" id="IPR005314">
    <property type="entry name" value="Peptidase_C50"/>
</dbReference>
<dbReference type="AlphaFoldDB" id="A0A8J4Y3W6"/>
<dbReference type="Pfam" id="PF03568">
    <property type="entry name" value="Separin_C"/>
    <property type="match status" value="1"/>
</dbReference>
<dbReference type="GO" id="GO:0005737">
    <property type="term" value="C:cytoplasm"/>
    <property type="evidence" value="ECO:0007669"/>
    <property type="project" value="TreeGrafter"/>
</dbReference>
<evidence type="ECO:0000313" key="6">
    <source>
        <dbReference type="EMBL" id="KAG0716796.1"/>
    </source>
</evidence>
<protein>
    <recommendedName>
        <fullName evidence="2">separase</fullName>
        <ecNumber evidence="2">3.4.22.49</ecNumber>
    </recommendedName>
</protein>
<evidence type="ECO:0000256" key="4">
    <source>
        <dbReference type="ARBA" id="ARBA00022829"/>
    </source>
</evidence>
<keyword evidence="4" id="KW-0159">Chromosome partition</keyword>
<keyword evidence="3" id="KW-0378">Hydrolase</keyword>